<comment type="caution">
    <text evidence="4">The sequence shown here is derived from an EMBL/GenBank/DDBJ whole genome shotgun (WGS) entry which is preliminary data.</text>
</comment>
<sequence length="101" mass="11208">MAAWWLPATSVLMFLCSLPLQSLVYEDGVLVSGSLQALVQHAVPTAVYYPDTAYLFAFLLSSRLFVKPHELLQRVCEVGFTQQGLKDNDLSTINKVGTWTS</sequence>
<protein>
    <submittedName>
        <fullName evidence="4">Ras-GEF domain-containing family member 1B-A</fullName>
    </submittedName>
</protein>
<dbReference type="InterPro" id="IPR023578">
    <property type="entry name" value="Ras_GEF_dom_sf"/>
</dbReference>
<proteinExistence type="predicted"/>
<name>A0A5B7JJ42_PORTR</name>
<dbReference type="EMBL" id="VSRR010112784">
    <property type="protein sequence ID" value="MPC98141.1"/>
    <property type="molecule type" value="Genomic_DNA"/>
</dbReference>
<evidence type="ECO:0000313" key="5">
    <source>
        <dbReference type="Proteomes" id="UP000324222"/>
    </source>
</evidence>
<dbReference type="Proteomes" id="UP000324222">
    <property type="component" value="Unassembled WGS sequence"/>
</dbReference>
<keyword evidence="5" id="KW-1185">Reference proteome</keyword>
<evidence type="ECO:0000256" key="2">
    <source>
        <dbReference type="SAM" id="SignalP"/>
    </source>
</evidence>
<gene>
    <name evidence="4" type="primary">rasgef1ba</name>
    <name evidence="4" type="ORF">E2C01_093494</name>
</gene>
<dbReference type="PROSITE" id="PS50212">
    <property type="entry name" value="RASGEF_NTER"/>
    <property type="match status" value="1"/>
</dbReference>
<dbReference type="SUPFAM" id="SSF48366">
    <property type="entry name" value="Ras GEF"/>
    <property type="match status" value="1"/>
</dbReference>
<dbReference type="OrthoDB" id="20825at2759"/>
<reference evidence="4 5" key="1">
    <citation type="submission" date="2019-05" db="EMBL/GenBank/DDBJ databases">
        <title>Another draft genome of Portunus trituberculatus and its Hox gene families provides insights of decapod evolution.</title>
        <authorList>
            <person name="Jeong J.-H."/>
            <person name="Song I."/>
            <person name="Kim S."/>
            <person name="Choi T."/>
            <person name="Kim D."/>
            <person name="Ryu S."/>
            <person name="Kim W."/>
        </authorList>
    </citation>
    <scope>NUCLEOTIDE SEQUENCE [LARGE SCALE GENOMIC DNA]</scope>
    <source>
        <tissue evidence="4">Muscle</tissue>
    </source>
</reference>
<keyword evidence="1" id="KW-0344">Guanine-nucleotide releasing factor</keyword>
<keyword evidence="2" id="KW-0732">Signal</keyword>
<accession>A0A5B7JJ42</accession>
<dbReference type="InterPro" id="IPR000651">
    <property type="entry name" value="Ras-like_Gua-exchang_fac_N"/>
</dbReference>
<evidence type="ECO:0000313" key="4">
    <source>
        <dbReference type="EMBL" id="MPC98141.1"/>
    </source>
</evidence>
<feature type="signal peptide" evidence="2">
    <location>
        <begin position="1"/>
        <end position="22"/>
    </location>
</feature>
<dbReference type="GO" id="GO:0005085">
    <property type="term" value="F:guanyl-nucleotide exchange factor activity"/>
    <property type="evidence" value="ECO:0007669"/>
    <property type="project" value="UniProtKB-KW"/>
</dbReference>
<evidence type="ECO:0000259" key="3">
    <source>
        <dbReference type="PROSITE" id="PS50212"/>
    </source>
</evidence>
<dbReference type="AlphaFoldDB" id="A0A5B7JJ42"/>
<feature type="chain" id="PRO_5023147609" evidence="2">
    <location>
        <begin position="23"/>
        <end position="101"/>
    </location>
</feature>
<feature type="domain" description="N-terminal Ras-GEF" evidence="3">
    <location>
        <begin position="26"/>
        <end position="101"/>
    </location>
</feature>
<dbReference type="Gene3D" id="1.20.870.10">
    <property type="entry name" value="Son of sevenless (SoS) protein Chain: S domain 1"/>
    <property type="match status" value="1"/>
</dbReference>
<organism evidence="4 5">
    <name type="scientific">Portunus trituberculatus</name>
    <name type="common">Swimming crab</name>
    <name type="synonym">Neptunus trituberculatus</name>
    <dbReference type="NCBI Taxonomy" id="210409"/>
    <lineage>
        <taxon>Eukaryota</taxon>
        <taxon>Metazoa</taxon>
        <taxon>Ecdysozoa</taxon>
        <taxon>Arthropoda</taxon>
        <taxon>Crustacea</taxon>
        <taxon>Multicrustacea</taxon>
        <taxon>Malacostraca</taxon>
        <taxon>Eumalacostraca</taxon>
        <taxon>Eucarida</taxon>
        <taxon>Decapoda</taxon>
        <taxon>Pleocyemata</taxon>
        <taxon>Brachyura</taxon>
        <taxon>Eubrachyura</taxon>
        <taxon>Portunoidea</taxon>
        <taxon>Portunidae</taxon>
        <taxon>Portuninae</taxon>
        <taxon>Portunus</taxon>
    </lineage>
</organism>
<evidence type="ECO:0000256" key="1">
    <source>
        <dbReference type="PROSITE-ProRule" id="PRU00135"/>
    </source>
</evidence>